<reference evidence="3 4" key="1">
    <citation type="submission" date="2024-10" db="EMBL/GenBank/DDBJ databases">
        <title>The Natural Products Discovery Center: Release of the First 8490 Sequenced Strains for Exploring Actinobacteria Biosynthetic Diversity.</title>
        <authorList>
            <person name="Kalkreuter E."/>
            <person name="Kautsar S.A."/>
            <person name="Yang D."/>
            <person name="Bader C.D."/>
            <person name="Teijaro C.N."/>
            <person name="Fluegel L."/>
            <person name="Davis C.M."/>
            <person name="Simpson J.R."/>
            <person name="Lauterbach L."/>
            <person name="Steele A.D."/>
            <person name="Gui C."/>
            <person name="Meng S."/>
            <person name="Li G."/>
            <person name="Viehrig K."/>
            <person name="Ye F."/>
            <person name="Su P."/>
            <person name="Kiefer A.F."/>
            <person name="Nichols A."/>
            <person name="Cepeda A.J."/>
            <person name="Yan W."/>
            <person name="Fan B."/>
            <person name="Jiang Y."/>
            <person name="Adhikari A."/>
            <person name="Zheng C.-J."/>
            <person name="Schuster L."/>
            <person name="Cowan T.M."/>
            <person name="Smanski M.J."/>
            <person name="Chevrette M.G."/>
            <person name="De Carvalho L.P.S."/>
            <person name="Shen B."/>
        </authorList>
    </citation>
    <scope>NUCLEOTIDE SEQUENCE [LARGE SCALE GENOMIC DNA]</scope>
    <source>
        <strain evidence="3 4">NPDC017990</strain>
    </source>
</reference>
<keyword evidence="2" id="KW-0732">Signal</keyword>
<feature type="signal peptide" evidence="2">
    <location>
        <begin position="1"/>
        <end position="35"/>
    </location>
</feature>
<evidence type="ECO:0000256" key="1">
    <source>
        <dbReference type="SAM" id="MobiDB-lite"/>
    </source>
</evidence>
<dbReference type="InterPro" id="IPR000801">
    <property type="entry name" value="Esterase-like"/>
</dbReference>
<proteinExistence type="predicted"/>
<dbReference type="Proteomes" id="UP001610818">
    <property type="component" value="Unassembled WGS sequence"/>
</dbReference>
<dbReference type="InterPro" id="IPR029058">
    <property type="entry name" value="AB_hydrolase_fold"/>
</dbReference>
<dbReference type="Pfam" id="PF00756">
    <property type="entry name" value="Esterase"/>
    <property type="match status" value="1"/>
</dbReference>
<dbReference type="Gene3D" id="3.40.50.1820">
    <property type="entry name" value="alpha/beta hydrolase"/>
    <property type="match status" value="1"/>
</dbReference>
<gene>
    <name evidence="3" type="ORF">ACH4F9_01280</name>
</gene>
<dbReference type="RefSeq" id="WP_397706877.1">
    <property type="nucleotide sequence ID" value="NZ_JBIRGN010000001.1"/>
</dbReference>
<dbReference type="SUPFAM" id="SSF53474">
    <property type="entry name" value="alpha/beta-Hydrolases"/>
    <property type="match status" value="1"/>
</dbReference>
<dbReference type="GO" id="GO:0016787">
    <property type="term" value="F:hydrolase activity"/>
    <property type="evidence" value="ECO:0007669"/>
    <property type="project" value="UniProtKB-KW"/>
</dbReference>
<organism evidence="3 4">
    <name type="scientific">Streptomyces longisporoflavus</name>
    <dbReference type="NCBI Taxonomy" id="28044"/>
    <lineage>
        <taxon>Bacteria</taxon>
        <taxon>Bacillati</taxon>
        <taxon>Actinomycetota</taxon>
        <taxon>Actinomycetes</taxon>
        <taxon>Kitasatosporales</taxon>
        <taxon>Streptomycetaceae</taxon>
        <taxon>Streptomyces</taxon>
    </lineage>
</organism>
<evidence type="ECO:0000313" key="4">
    <source>
        <dbReference type="Proteomes" id="UP001610818"/>
    </source>
</evidence>
<keyword evidence="4" id="KW-1185">Reference proteome</keyword>
<feature type="chain" id="PRO_5046755952" evidence="2">
    <location>
        <begin position="36"/>
        <end position="352"/>
    </location>
</feature>
<keyword evidence="3" id="KW-0378">Hydrolase</keyword>
<sequence>MRTSRRPFSRPLFSRLLLALTTVFTTALLAPQQSAAAVDDAGGSPPEVISEKRLAPRLLELTLASAALGREAKVRLLTPDGWERRAPGDRWPVLYLLAGGHGDPEAWTQDYAVHELPRLRDVLVVMPEMPVFGFYSDWWNHGEGGPPGVESFHLKEVRPLLERRYGAGTRRVAAGESQGGFGALSYAARHRGLFRAVASYSGYVHPLQHPHAVKAGLDYMGMDWRALWGDPVAQRANWQAHDPYYLAERLRGTPVHLSSGDGTAGALDPPGAEPDPHVPGLEDPADPFPEDVVSPTEAIMGEESRTLAARLTAAGTPVTTHFYAGTHSPPYWSRELRRSLPGLLRALGAPSS</sequence>
<accession>A0ABW7QF98</accession>
<dbReference type="PANTHER" id="PTHR48098:SF1">
    <property type="entry name" value="DIACYLGLYCEROL ACYLTRANSFERASE_MYCOLYLTRANSFERASE AG85A"/>
    <property type="match status" value="1"/>
</dbReference>
<evidence type="ECO:0000313" key="3">
    <source>
        <dbReference type="EMBL" id="MFH8543623.1"/>
    </source>
</evidence>
<evidence type="ECO:0000256" key="2">
    <source>
        <dbReference type="SAM" id="SignalP"/>
    </source>
</evidence>
<comment type="caution">
    <text evidence="3">The sequence shown here is derived from an EMBL/GenBank/DDBJ whole genome shotgun (WGS) entry which is preliminary data.</text>
</comment>
<name>A0ABW7QF98_9ACTN</name>
<dbReference type="InterPro" id="IPR050583">
    <property type="entry name" value="Mycobacterial_A85_antigen"/>
</dbReference>
<dbReference type="PANTHER" id="PTHR48098">
    <property type="entry name" value="ENTEROCHELIN ESTERASE-RELATED"/>
    <property type="match status" value="1"/>
</dbReference>
<dbReference type="EMBL" id="JBIRGQ010000001">
    <property type="protein sequence ID" value="MFH8543623.1"/>
    <property type="molecule type" value="Genomic_DNA"/>
</dbReference>
<protein>
    <submittedName>
        <fullName evidence="3">Alpha/beta hydrolase</fullName>
    </submittedName>
</protein>
<feature type="region of interest" description="Disordered" evidence="1">
    <location>
        <begin position="256"/>
        <end position="283"/>
    </location>
</feature>